<dbReference type="Gene3D" id="3.90.1200.10">
    <property type="match status" value="1"/>
</dbReference>
<evidence type="ECO:0000256" key="3">
    <source>
        <dbReference type="ARBA" id="ARBA00016197"/>
    </source>
</evidence>
<sequence length="500" mass="57225">MASRCRRLLLCSFRRPKLVQPDLKKLKTSHSISGQQCNVSQAMSRYPLLAKSPFAYTAGKWLHLDKLQREARYVAFDFERLCEKVLTLCPSAKAIESCEKIEGGFSRAFIMTTDDGRRVVAKYPTSVAGEPRFTTNSEVATVTYLQQKCEIPIPAILDWSDDLTNPIGSAYIIMEHAGGVPLQHHMAAFLSADCQQKLDDPRYCIGPHSRSMYWNCNVGEPRYYIFKGPNRGPWPDLSSYTSALFDVALSRLPPVDHPNATRPQPSYQGSVDKHLHLLEQAQAVIPRLIQHPQIPNATPTLFHPDLHKRNIFVSEDDPTIVTGFIDWQSTCIDPAFYYADDVPDFATPSPEETEEPTENTLCSQPFEAGLSLLGPRLGAARKIDEALLRPLRYCHRTWRDGFVPLMYELMQLRDRWQDLGFEDECPTLAPSSEEMRDYHEQLEIYEKMLSFKQEIVETFGVEEDGWVPEDRWDEVKEAHRHAYETIMKSMKSDKDRADWS</sequence>
<protein>
    <recommendedName>
        <fullName evidence="3">Altered inheritance of mitochondria protein 9, mitochondrial</fullName>
    </recommendedName>
    <alternativeName>
        <fullName evidence="6">Found in mitochondrial proteome protein 29</fullName>
    </alternativeName>
</protein>
<comment type="subcellular location">
    <subcellularLocation>
        <location evidence="1">Mitochondrion</location>
    </subcellularLocation>
</comment>
<comment type="similarity">
    <text evidence="2">Belongs to the AIM9 family.</text>
</comment>
<name>A0A2B7XRM2_9EURO</name>
<dbReference type="Proteomes" id="UP000223968">
    <property type="component" value="Unassembled WGS sequence"/>
</dbReference>
<dbReference type="InterPro" id="IPR011009">
    <property type="entry name" value="Kinase-like_dom_sf"/>
</dbReference>
<evidence type="ECO:0000256" key="5">
    <source>
        <dbReference type="ARBA" id="ARBA00023128"/>
    </source>
</evidence>
<evidence type="ECO:0000259" key="7">
    <source>
        <dbReference type="Pfam" id="PF01636"/>
    </source>
</evidence>
<dbReference type="GO" id="GO:0005739">
    <property type="term" value="C:mitochondrion"/>
    <property type="evidence" value="ECO:0007669"/>
    <property type="project" value="UniProtKB-SubCell"/>
</dbReference>
<evidence type="ECO:0000256" key="6">
    <source>
        <dbReference type="ARBA" id="ARBA00031849"/>
    </source>
</evidence>
<feature type="domain" description="Aminoglycoside phosphotransferase" evidence="7">
    <location>
        <begin position="275"/>
        <end position="337"/>
    </location>
</feature>
<proteinExistence type="inferred from homology"/>
<keyword evidence="9" id="KW-1185">Reference proteome</keyword>
<organism evidence="8 9">
    <name type="scientific">Helicocarpus griseus UAMH5409</name>
    <dbReference type="NCBI Taxonomy" id="1447875"/>
    <lineage>
        <taxon>Eukaryota</taxon>
        <taxon>Fungi</taxon>
        <taxon>Dikarya</taxon>
        <taxon>Ascomycota</taxon>
        <taxon>Pezizomycotina</taxon>
        <taxon>Eurotiomycetes</taxon>
        <taxon>Eurotiomycetidae</taxon>
        <taxon>Onygenales</taxon>
        <taxon>Ajellomycetaceae</taxon>
        <taxon>Helicocarpus</taxon>
    </lineage>
</organism>
<dbReference type="PANTHER" id="PTHR36091">
    <property type="entry name" value="ALTERED INHERITANCE OF MITOCHONDRIA PROTEIN 9, MITOCHONDRIAL"/>
    <property type="match status" value="1"/>
</dbReference>
<keyword evidence="5" id="KW-0496">Mitochondrion</keyword>
<dbReference type="PANTHER" id="PTHR36091:SF1">
    <property type="entry name" value="ALTERED INHERITANCE OF MITOCHONDRIA PROTEIN 9, MITOCHONDRIAL"/>
    <property type="match status" value="1"/>
</dbReference>
<evidence type="ECO:0000256" key="2">
    <source>
        <dbReference type="ARBA" id="ARBA00005543"/>
    </source>
</evidence>
<evidence type="ECO:0000313" key="9">
    <source>
        <dbReference type="Proteomes" id="UP000223968"/>
    </source>
</evidence>
<dbReference type="InterPro" id="IPR002575">
    <property type="entry name" value="Aminoglycoside_PTrfase"/>
</dbReference>
<dbReference type="Pfam" id="PF01636">
    <property type="entry name" value="APH"/>
    <property type="match status" value="1"/>
</dbReference>
<dbReference type="OrthoDB" id="2831558at2759"/>
<dbReference type="SUPFAM" id="SSF56112">
    <property type="entry name" value="Protein kinase-like (PK-like)"/>
    <property type="match status" value="1"/>
</dbReference>
<dbReference type="EMBL" id="PDNB01000070">
    <property type="protein sequence ID" value="PGH11609.1"/>
    <property type="molecule type" value="Genomic_DNA"/>
</dbReference>
<accession>A0A2B7XRM2</accession>
<gene>
    <name evidence="8" type="ORF">AJ79_04749</name>
</gene>
<comment type="caution">
    <text evidence="8">The sequence shown here is derived from an EMBL/GenBank/DDBJ whole genome shotgun (WGS) entry which is preliminary data.</text>
</comment>
<evidence type="ECO:0000256" key="1">
    <source>
        <dbReference type="ARBA" id="ARBA00004173"/>
    </source>
</evidence>
<dbReference type="AlphaFoldDB" id="A0A2B7XRM2"/>
<dbReference type="STRING" id="1447875.A0A2B7XRM2"/>
<evidence type="ECO:0000256" key="4">
    <source>
        <dbReference type="ARBA" id="ARBA00022946"/>
    </source>
</evidence>
<reference evidence="8 9" key="1">
    <citation type="submission" date="2017-10" db="EMBL/GenBank/DDBJ databases">
        <title>Comparative genomics in systemic dimorphic fungi from Ajellomycetaceae.</title>
        <authorList>
            <person name="Munoz J.F."/>
            <person name="Mcewen J.G."/>
            <person name="Clay O.K."/>
            <person name="Cuomo C.A."/>
        </authorList>
    </citation>
    <scope>NUCLEOTIDE SEQUENCE [LARGE SCALE GENOMIC DNA]</scope>
    <source>
        <strain evidence="8 9">UAMH5409</strain>
    </source>
</reference>
<evidence type="ECO:0000313" key="8">
    <source>
        <dbReference type="EMBL" id="PGH11609.1"/>
    </source>
</evidence>
<dbReference type="InterPro" id="IPR051035">
    <property type="entry name" value="Mito_inheritance_9"/>
</dbReference>
<keyword evidence="4" id="KW-0809">Transit peptide</keyword>